<sequence>RARRTSASSSSESSLGVFGISNQMNLCIAPPRPLPLETIDLTLKDLVQFINTSKFILKHYVDSFHTGLVVHVEHNLVDDVSFPFLQANLSSLEGDVLQKKHGVGSRDSYSKELEQGDAIGAALYLERSDERLCNPQIDTLGCWVEVKLKKKNGWVKMGLSCYHVLRSCLPGFRVGTYTINVDGSDAVRGRSSHPEPNTSCWKADEKGIFPSSASDLPKMEHPPRMRHNINIADLEEAIVKAISRNHGPSRIAMWEEELAEKKKFFDEGSQKFGRPYFASGYLRRTSAGGRLDWALIKPDDDNRIAENPLPAMSTGTGEDSVLKGQGKSIRDHVQDGAFDDGIDYELLGYKRGTATGCTVGKLSYLKTDCRITEENHLGLGTRESPGRPSRRSTEYIFCGARATPTRSFAEQGDSGAAVYDQEGPILGLVFTGQMPQQSKQGYTMVTPIEDVFEDIKKMSK</sequence>
<feature type="non-terminal residue" evidence="2">
    <location>
        <position position="1"/>
    </location>
</feature>
<dbReference type="InterPro" id="IPR009003">
    <property type="entry name" value="Peptidase_S1_PA"/>
</dbReference>
<keyword evidence="3" id="KW-1185">Reference proteome</keyword>
<protein>
    <submittedName>
        <fullName evidence="2">Uncharacterized protein</fullName>
    </submittedName>
</protein>
<reference evidence="2" key="1">
    <citation type="submission" date="2023-06" db="EMBL/GenBank/DDBJ databases">
        <title>Genome-scale phylogeny and comparative genomics of the fungal order Sordariales.</title>
        <authorList>
            <consortium name="Lawrence Berkeley National Laboratory"/>
            <person name="Hensen N."/>
            <person name="Bonometti L."/>
            <person name="Westerberg I."/>
            <person name="Brannstrom I.O."/>
            <person name="Guillou S."/>
            <person name="Cros-Aarteil S."/>
            <person name="Calhoun S."/>
            <person name="Haridas S."/>
            <person name="Kuo A."/>
            <person name="Mondo S."/>
            <person name="Pangilinan J."/>
            <person name="Riley R."/>
            <person name="LaButti K."/>
            <person name="Andreopoulos B."/>
            <person name="Lipzen A."/>
            <person name="Chen C."/>
            <person name="Yanf M."/>
            <person name="Daum C."/>
            <person name="Ng V."/>
            <person name="Clum A."/>
            <person name="Steindorff A."/>
            <person name="Ohm R."/>
            <person name="Martin F."/>
            <person name="Silar P."/>
            <person name="Natvig D."/>
            <person name="Lalanne C."/>
            <person name="Gautier V."/>
            <person name="Ament-velasquez S.L."/>
            <person name="Kruys A."/>
            <person name="Hutchinson M.I."/>
            <person name="Powell A.J."/>
            <person name="Barry K."/>
            <person name="Miller A.N."/>
            <person name="Grigoriev I.V."/>
            <person name="Debuchy R."/>
            <person name="Gladieux P."/>
            <person name="Thoren M.H."/>
            <person name="Johannesson H."/>
        </authorList>
    </citation>
    <scope>NUCLEOTIDE SEQUENCE</scope>
    <source>
        <strain evidence="2">SMH3187-1</strain>
    </source>
</reference>
<gene>
    <name evidence="2" type="ORF">B0T18DRAFT_293171</name>
</gene>
<feature type="region of interest" description="Disordered" evidence="1">
    <location>
        <begin position="186"/>
        <end position="205"/>
    </location>
</feature>
<name>A0AA40F9D9_9PEZI</name>
<proteinExistence type="predicted"/>
<dbReference type="EMBL" id="JAUKUD010000001">
    <property type="protein sequence ID" value="KAK0753623.1"/>
    <property type="molecule type" value="Genomic_DNA"/>
</dbReference>
<evidence type="ECO:0000256" key="1">
    <source>
        <dbReference type="SAM" id="MobiDB-lite"/>
    </source>
</evidence>
<comment type="caution">
    <text evidence="2">The sequence shown here is derived from an EMBL/GenBank/DDBJ whole genome shotgun (WGS) entry which is preliminary data.</text>
</comment>
<evidence type="ECO:0000313" key="2">
    <source>
        <dbReference type="EMBL" id="KAK0753623.1"/>
    </source>
</evidence>
<dbReference type="AlphaFoldDB" id="A0AA40F9D9"/>
<feature type="non-terminal residue" evidence="2">
    <location>
        <position position="460"/>
    </location>
</feature>
<dbReference type="SUPFAM" id="SSF50494">
    <property type="entry name" value="Trypsin-like serine proteases"/>
    <property type="match status" value="1"/>
</dbReference>
<accession>A0AA40F9D9</accession>
<evidence type="ECO:0000313" key="3">
    <source>
        <dbReference type="Proteomes" id="UP001172155"/>
    </source>
</evidence>
<organism evidence="2 3">
    <name type="scientific">Schizothecium vesticola</name>
    <dbReference type="NCBI Taxonomy" id="314040"/>
    <lineage>
        <taxon>Eukaryota</taxon>
        <taxon>Fungi</taxon>
        <taxon>Dikarya</taxon>
        <taxon>Ascomycota</taxon>
        <taxon>Pezizomycotina</taxon>
        <taxon>Sordariomycetes</taxon>
        <taxon>Sordariomycetidae</taxon>
        <taxon>Sordariales</taxon>
        <taxon>Schizotheciaceae</taxon>
        <taxon>Schizothecium</taxon>
    </lineage>
</organism>
<dbReference type="Proteomes" id="UP001172155">
    <property type="component" value="Unassembled WGS sequence"/>
</dbReference>
<feature type="region of interest" description="Disordered" evidence="1">
    <location>
        <begin position="304"/>
        <end position="323"/>
    </location>
</feature>